<dbReference type="AlphaFoldDB" id="A0A4S8IZL9"/>
<evidence type="ECO:0000313" key="1">
    <source>
        <dbReference type="EMBL" id="THU54458.1"/>
    </source>
</evidence>
<name>A0A4S8IZL9_MUSBA</name>
<accession>A0A4S8IZL9</accession>
<keyword evidence="2" id="KW-1185">Reference proteome</keyword>
<organism evidence="1 2">
    <name type="scientific">Musa balbisiana</name>
    <name type="common">Banana</name>
    <dbReference type="NCBI Taxonomy" id="52838"/>
    <lineage>
        <taxon>Eukaryota</taxon>
        <taxon>Viridiplantae</taxon>
        <taxon>Streptophyta</taxon>
        <taxon>Embryophyta</taxon>
        <taxon>Tracheophyta</taxon>
        <taxon>Spermatophyta</taxon>
        <taxon>Magnoliopsida</taxon>
        <taxon>Liliopsida</taxon>
        <taxon>Zingiberales</taxon>
        <taxon>Musaceae</taxon>
        <taxon>Musa</taxon>
    </lineage>
</organism>
<evidence type="ECO:0000313" key="2">
    <source>
        <dbReference type="Proteomes" id="UP000317650"/>
    </source>
</evidence>
<dbReference type="EMBL" id="PYDT01000008">
    <property type="protein sequence ID" value="THU54458.1"/>
    <property type="molecule type" value="Genomic_DNA"/>
</dbReference>
<sequence>MPKRRSPHWSQLQRFHRREKGGGFIGPNGFKIGAKKYHILGIREMIEKKVIHSLCDRLYESFE</sequence>
<reference evidence="1 2" key="1">
    <citation type="journal article" date="2019" name="Nat. Plants">
        <title>Genome sequencing of Musa balbisiana reveals subgenome evolution and function divergence in polyploid bananas.</title>
        <authorList>
            <person name="Yao X."/>
        </authorList>
    </citation>
    <scope>NUCLEOTIDE SEQUENCE [LARGE SCALE GENOMIC DNA]</scope>
    <source>
        <strain evidence="2">cv. DH-PKW</strain>
        <tissue evidence="1">Leaves</tissue>
    </source>
</reference>
<gene>
    <name evidence="1" type="ORF">C4D60_Mb10t25290</name>
</gene>
<protein>
    <submittedName>
        <fullName evidence="1">Uncharacterized protein</fullName>
    </submittedName>
</protein>
<proteinExistence type="predicted"/>
<dbReference type="Proteomes" id="UP000317650">
    <property type="component" value="Chromosome 10"/>
</dbReference>
<comment type="caution">
    <text evidence="1">The sequence shown here is derived from an EMBL/GenBank/DDBJ whole genome shotgun (WGS) entry which is preliminary data.</text>
</comment>